<evidence type="ECO:0000313" key="11">
    <source>
        <dbReference type="WBParaSite" id="TMUE_2000006859.1"/>
    </source>
</evidence>
<feature type="region of interest" description="Disordered" evidence="8">
    <location>
        <begin position="299"/>
        <end position="351"/>
    </location>
</feature>
<keyword evidence="10" id="KW-1185">Reference proteome</keyword>
<dbReference type="InterPro" id="IPR018114">
    <property type="entry name" value="TRYPSIN_HIS"/>
</dbReference>
<dbReference type="InterPro" id="IPR001314">
    <property type="entry name" value="Peptidase_S1A"/>
</dbReference>
<evidence type="ECO:0000256" key="1">
    <source>
        <dbReference type="ARBA" id="ARBA00004613"/>
    </source>
</evidence>
<dbReference type="SMART" id="SM00020">
    <property type="entry name" value="Tryp_SPc"/>
    <property type="match status" value="1"/>
</dbReference>
<dbReference type="PRINTS" id="PR00722">
    <property type="entry name" value="CHYMOTRYPSIN"/>
</dbReference>
<evidence type="ECO:0000313" key="10">
    <source>
        <dbReference type="Proteomes" id="UP000046395"/>
    </source>
</evidence>
<dbReference type="PROSITE" id="PS00135">
    <property type="entry name" value="TRYPSIN_SER"/>
    <property type="match status" value="1"/>
</dbReference>
<dbReference type="AlphaFoldDB" id="A0A5S6QI43"/>
<dbReference type="CDD" id="cd00190">
    <property type="entry name" value="Tryp_SPc"/>
    <property type="match status" value="1"/>
</dbReference>
<sequence>MRTTRKVLTLGMCKRSNWTKTTGAPKEECNAEAYECGKPVKRMRQSEAYSIYDYRIVGGWVAEPHSFPWQARVMVNLAFGEFGYCGGSLIQFTPGNSTDLVLTAAHCLEKNGTYYDTSKISVIVGAHNLANLNERTRRTIQVKTYLHHDFDPLTNDNDIALIQLKEPVMHSNETIPVCLPKEHDRLPTDKVCYVSGWGAMSESGAQSVLLRQVDAKILLEGYCHSQINQEHMFCGGTVKGGKDSCQGDSGGPFVCEVDGRYVQYGVVSFGIGCARTELPGVYAKVSAYVSWLQQNSKLLRPTSPSSGGRTPIPLTKPSATRPSFTGSQYSIGRKPTSSGGSSPSVGRPSSIYERLMNSDISKPSTHDSIFNKYG</sequence>
<dbReference type="PANTHER" id="PTHR24264">
    <property type="entry name" value="TRYPSIN-RELATED"/>
    <property type="match status" value="1"/>
</dbReference>
<dbReference type="PROSITE" id="PS00134">
    <property type="entry name" value="TRYPSIN_HIS"/>
    <property type="match status" value="1"/>
</dbReference>
<dbReference type="WBParaSite" id="TMUE_2000006859.1">
    <property type="protein sequence ID" value="TMUE_2000006859.1"/>
    <property type="gene ID" value="WBGene00299734"/>
</dbReference>
<dbReference type="GO" id="GO:0005615">
    <property type="term" value="C:extracellular space"/>
    <property type="evidence" value="ECO:0007669"/>
    <property type="project" value="TreeGrafter"/>
</dbReference>
<dbReference type="FunFam" id="2.40.10.10:FF:000003">
    <property type="entry name" value="Transmembrane serine protease 3"/>
    <property type="match status" value="1"/>
</dbReference>
<feature type="compositionally biased region" description="Polar residues" evidence="8">
    <location>
        <begin position="317"/>
        <end position="330"/>
    </location>
</feature>
<dbReference type="InterPro" id="IPR009003">
    <property type="entry name" value="Peptidase_S1_PA"/>
</dbReference>
<name>A0A5S6QI43_TRIMR</name>
<keyword evidence="4 7" id="KW-0378">Hydrolase</keyword>
<protein>
    <submittedName>
        <fullName evidence="11">Peptidase S1 domain-containing protein</fullName>
    </submittedName>
</protein>
<dbReference type="Pfam" id="PF00089">
    <property type="entry name" value="Trypsin"/>
    <property type="match status" value="1"/>
</dbReference>
<keyword evidence="5 7" id="KW-0720">Serine protease</keyword>
<dbReference type="GO" id="GO:0006508">
    <property type="term" value="P:proteolysis"/>
    <property type="evidence" value="ECO:0007669"/>
    <property type="project" value="UniProtKB-KW"/>
</dbReference>
<dbReference type="Gene3D" id="2.40.10.10">
    <property type="entry name" value="Trypsin-like serine proteases"/>
    <property type="match status" value="1"/>
</dbReference>
<feature type="domain" description="Peptidase S1" evidence="9">
    <location>
        <begin position="56"/>
        <end position="297"/>
    </location>
</feature>
<evidence type="ECO:0000256" key="3">
    <source>
        <dbReference type="ARBA" id="ARBA00022670"/>
    </source>
</evidence>
<evidence type="ECO:0000256" key="2">
    <source>
        <dbReference type="ARBA" id="ARBA00022525"/>
    </source>
</evidence>
<evidence type="ECO:0000259" key="9">
    <source>
        <dbReference type="PROSITE" id="PS50240"/>
    </source>
</evidence>
<dbReference type="InterPro" id="IPR050127">
    <property type="entry name" value="Serine_Proteases_S1"/>
</dbReference>
<dbReference type="Proteomes" id="UP000046395">
    <property type="component" value="Unassembled WGS sequence"/>
</dbReference>
<feature type="compositionally biased region" description="Polar residues" evidence="8">
    <location>
        <begin position="299"/>
        <end position="308"/>
    </location>
</feature>
<dbReference type="PANTHER" id="PTHR24264:SF65">
    <property type="entry name" value="SRCR DOMAIN-CONTAINING PROTEIN"/>
    <property type="match status" value="1"/>
</dbReference>
<proteinExistence type="predicted"/>
<feature type="compositionally biased region" description="Low complexity" evidence="8">
    <location>
        <begin position="335"/>
        <end position="350"/>
    </location>
</feature>
<reference evidence="11" key="1">
    <citation type="submission" date="2019-12" db="UniProtKB">
        <authorList>
            <consortium name="WormBaseParasite"/>
        </authorList>
    </citation>
    <scope>IDENTIFICATION</scope>
</reference>
<accession>A0A5S6QI43</accession>
<keyword evidence="2" id="KW-0964">Secreted</keyword>
<dbReference type="PROSITE" id="PS50240">
    <property type="entry name" value="TRYPSIN_DOM"/>
    <property type="match status" value="1"/>
</dbReference>
<keyword evidence="6" id="KW-1015">Disulfide bond</keyword>
<evidence type="ECO:0000256" key="6">
    <source>
        <dbReference type="ARBA" id="ARBA00023157"/>
    </source>
</evidence>
<evidence type="ECO:0000256" key="5">
    <source>
        <dbReference type="ARBA" id="ARBA00022825"/>
    </source>
</evidence>
<organism evidence="10 11">
    <name type="scientific">Trichuris muris</name>
    <name type="common">Mouse whipworm</name>
    <dbReference type="NCBI Taxonomy" id="70415"/>
    <lineage>
        <taxon>Eukaryota</taxon>
        <taxon>Metazoa</taxon>
        <taxon>Ecdysozoa</taxon>
        <taxon>Nematoda</taxon>
        <taxon>Enoplea</taxon>
        <taxon>Dorylaimia</taxon>
        <taxon>Trichinellida</taxon>
        <taxon>Trichuridae</taxon>
        <taxon>Trichuris</taxon>
    </lineage>
</organism>
<dbReference type="InterPro" id="IPR001254">
    <property type="entry name" value="Trypsin_dom"/>
</dbReference>
<keyword evidence="3 7" id="KW-0645">Protease</keyword>
<comment type="subcellular location">
    <subcellularLocation>
        <location evidence="1">Secreted</location>
    </subcellularLocation>
</comment>
<evidence type="ECO:0000256" key="8">
    <source>
        <dbReference type="SAM" id="MobiDB-lite"/>
    </source>
</evidence>
<dbReference type="SUPFAM" id="SSF50494">
    <property type="entry name" value="Trypsin-like serine proteases"/>
    <property type="match status" value="1"/>
</dbReference>
<dbReference type="InterPro" id="IPR033116">
    <property type="entry name" value="TRYPSIN_SER"/>
</dbReference>
<dbReference type="GO" id="GO:0004252">
    <property type="term" value="F:serine-type endopeptidase activity"/>
    <property type="evidence" value="ECO:0007669"/>
    <property type="project" value="InterPro"/>
</dbReference>
<dbReference type="InterPro" id="IPR043504">
    <property type="entry name" value="Peptidase_S1_PA_chymotrypsin"/>
</dbReference>
<evidence type="ECO:0000256" key="7">
    <source>
        <dbReference type="RuleBase" id="RU363034"/>
    </source>
</evidence>
<evidence type="ECO:0000256" key="4">
    <source>
        <dbReference type="ARBA" id="ARBA00022801"/>
    </source>
</evidence>